<gene>
    <name evidence="9" type="ORF">HLA99_04075</name>
</gene>
<dbReference type="GO" id="GO:0005886">
    <property type="term" value="C:plasma membrane"/>
    <property type="evidence" value="ECO:0007669"/>
    <property type="project" value="UniProtKB-SubCell"/>
</dbReference>
<comment type="subcellular location">
    <subcellularLocation>
        <location evidence="1 7">Cell membrane</location>
        <topology evidence="1 7">Multi-pass membrane protein</topology>
    </subcellularLocation>
</comment>
<evidence type="ECO:0000256" key="4">
    <source>
        <dbReference type="ARBA" id="ARBA00022692"/>
    </source>
</evidence>
<keyword evidence="3" id="KW-1003">Cell membrane</keyword>
<evidence type="ECO:0000256" key="2">
    <source>
        <dbReference type="ARBA" id="ARBA00022448"/>
    </source>
</evidence>
<keyword evidence="6 7" id="KW-0472">Membrane</keyword>
<name>A0A7Y2LY90_9MICO</name>
<evidence type="ECO:0000313" key="9">
    <source>
        <dbReference type="EMBL" id="NNH03036.1"/>
    </source>
</evidence>
<organism evidence="9 10">
    <name type="scientific">Microbacterium ulmi</name>
    <dbReference type="NCBI Taxonomy" id="179095"/>
    <lineage>
        <taxon>Bacteria</taxon>
        <taxon>Bacillati</taxon>
        <taxon>Actinomycetota</taxon>
        <taxon>Actinomycetes</taxon>
        <taxon>Micrococcales</taxon>
        <taxon>Microbacteriaceae</taxon>
        <taxon>Microbacterium</taxon>
    </lineage>
</organism>
<evidence type="ECO:0000256" key="3">
    <source>
        <dbReference type="ARBA" id="ARBA00022475"/>
    </source>
</evidence>
<dbReference type="EMBL" id="JABEMB010000003">
    <property type="protein sequence ID" value="NNH03036.1"/>
    <property type="molecule type" value="Genomic_DNA"/>
</dbReference>
<dbReference type="AlphaFoldDB" id="A0A7Y2LY90"/>
<accession>A0A7Y2LY90</accession>
<evidence type="ECO:0000313" key="10">
    <source>
        <dbReference type="Proteomes" id="UP000543598"/>
    </source>
</evidence>
<evidence type="ECO:0000256" key="7">
    <source>
        <dbReference type="RuleBase" id="RU363032"/>
    </source>
</evidence>
<dbReference type="InterPro" id="IPR035906">
    <property type="entry name" value="MetI-like_sf"/>
</dbReference>
<dbReference type="CDD" id="cd06261">
    <property type="entry name" value="TM_PBP2"/>
    <property type="match status" value="1"/>
</dbReference>
<dbReference type="Pfam" id="PF00528">
    <property type="entry name" value="BPD_transp_1"/>
    <property type="match status" value="1"/>
</dbReference>
<evidence type="ECO:0000259" key="8">
    <source>
        <dbReference type="PROSITE" id="PS50928"/>
    </source>
</evidence>
<dbReference type="PANTHER" id="PTHR30193">
    <property type="entry name" value="ABC TRANSPORTER PERMEASE PROTEIN"/>
    <property type="match status" value="1"/>
</dbReference>
<comment type="caution">
    <text evidence="9">The sequence shown here is derived from an EMBL/GenBank/DDBJ whole genome shotgun (WGS) entry which is preliminary data.</text>
</comment>
<sequence>MTVNARTKRSVSLRTRETTAFYLFMSPWLVGMVFLFAIPLVATFLLSFTDWNLFQPPEWVGLDNYTDLLFTPGSAFWLAFWNTAYYAVILVPLNLALSIGFAVLLNQPLVLRRFFRTAFYLPSTIPIVAVVMLWSWLLAPSGIVNSILGTVGIDGPAWLVDPAWVKNGLIIMGVWQMGGGVVLFLAGLQGISPMLYEAATLDGAGAWRRFWSITIPMLSPIILFNLIIGVIGSLQVFAQVYIVTQGHNPGAVMLVPLVYSNAFEFGKMGDASAISVLFVLLILAVTAVILRWSRRWVYYEGEVAQ</sequence>
<dbReference type="GO" id="GO:0055085">
    <property type="term" value="P:transmembrane transport"/>
    <property type="evidence" value="ECO:0007669"/>
    <property type="project" value="InterPro"/>
</dbReference>
<reference evidence="9 10" key="1">
    <citation type="submission" date="2020-05" db="EMBL/GenBank/DDBJ databases">
        <title>MicrobeNet Type strains.</title>
        <authorList>
            <person name="Nicholson A.C."/>
        </authorList>
    </citation>
    <scope>NUCLEOTIDE SEQUENCE [LARGE SCALE GENOMIC DNA]</scope>
    <source>
        <strain evidence="9 10">JCM 14282</strain>
    </source>
</reference>
<dbReference type="PANTHER" id="PTHR30193:SF1">
    <property type="entry name" value="ABC TRANSPORTER PERMEASE PROTEIN YESP-RELATED"/>
    <property type="match status" value="1"/>
</dbReference>
<keyword evidence="10" id="KW-1185">Reference proteome</keyword>
<keyword evidence="2 7" id="KW-0813">Transport</keyword>
<proteinExistence type="inferred from homology"/>
<dbReference type="Proteomes" id="UP000543598">
    <property type="component" value="Unassembled WGS sequence"/>
</dbReference>
<keyword evidence="4 7" id="KW-0812">Transmembrane</keyword>
<feature type="transmembrane region" description="Helical" evidence="7">
    <location>
        <begin position="21"/>
        <end position="48"/>
    </location>
</feature>
<dbReference type="SUPFAM" id="SSF161098">
    <property type="entry name" value="MetI-like"/>
    <property type="match status" value="1"/>
</dbReference>
<evidence type="ECO:0000256" key="5">
    <source>
        <dbReference type="ARBA" id="ARBA00022989"/>
    </source>
</evidence>
<dbReference type="InterPro" id="IPR000515">
    <property type="entry name" value="MetI-like"/>
</dbReference>
<dbReference type="Gene3D" id="1.10.3720.10">
    <property type="entry name" value="MetI-like"/>
    <property type="match status" value="1"/>
</dbReference>
<feature type="transmembrane region" description="Helical" evidence="7">
    <location>
        <begin position="169"/>
        <end position="190"/>
    </location>
</feature>
<evidence type="ECO:0000256" key="1">
    <source>
        <dbReference type="ARBA" id="ARBA00004651"/>
    </source>
</evidence>
<dbReference type="InterPro" id="IPR051393">
    <property type="entry name" value="ABC_transporter_permease"/>
</dbReference>
<feature type="transmembrane region" description="Helical" evidence="7">
    <location>
        <begin position="271"/>
        <end position="290"/>
    </location>
</feature>
<dbReference type="PROSITE" id="PS50928">
    <property type="entry name" value="ABC_TM1"/>
    <property type="match status" value="1"/>
</dbReference>
<comment type="similarity">
    <text evidence="7">Belongs to the binding-protein-dependent transport system permease family.</text>
</comment>
<keyword evidence="5 7" id="KW-1133">Transmembrane helix</keyword>
<evidence type="ECO:0000256" key="6">
    <source>
        <dbReference type="ARBA" id="ARBA00023136"/>
    </source>
</evidence>
<feature type="domain" description="ABC transmembrane type-1" evidence="8">
    <location>
        <begin position="80"/>
        <end position="289"/>
    </location>
</feature>
<feature type="transmembrane region" description="Helical" evidence="7">
    <location>
        <begin position="117"/>
        <end position="137"/>
    </location>
</feature>
<feature type="transmembrane region" description="Helical" evidence="7">
    <location>
        <begin position="84"/>
        <end position="105"/>
    </location>
</feature>
<protein>
    <submittedName>
        <fullName evidence="9">Sugar ABC transporter permease</fullName>
    </submittedName>
</protein>